<comment type="similarity">
    <text evidence="1">Belongs to the hemerythrin family.</text>
</comment>
<gene>
    <name evidence="5" type="ordered locus">Tmz1t_0248</name>
</gene>
<protein>
    <submittedName>
        <fullName evidence="5">Hemerythrin-like metal-binding protein</fullName>
    </submittedName>
</protein>
<dbReference type="InterPro" id="IPR050669">
    <property type="entry name" value="Hemerythrin"/>
</dbReference>
<dbReference type="Gene3D" id="1.20.120.50">
    <property type="entry name" value="Hemerythrin-like"/>
    <property type="match status" value="1"/>
</dbReference>
<dbReference type="NCBIfam" id="TIGR02481">
    <property type="entry name" value="hemeryth_dom"/>
    <property type="match status" value="1"/>
</dbReference>
<dbReference type="AlphaFoldDB" id="C4ZMJ9"/>
<keyword evidence="3" id="KW-0408">Iron</keyword>
<dbReference type="PANTHER" id="PTHR37164:SF1">
    <property type="entry name" value="BACTERIOHEMERYTHRIN"/>
    <property type="match status" value="1"/>
</dbReference>
<dbReference type="CDD" id="cd12107">
    <property type="entry name" value="Hemerythrin"/>
    <property type="match status" value="1"/>
</dbReference>
<reference evidence="6" key="1">
    <citation type="submission" date="2009-05" db="EMBL/GenBank/DDBJ databases">
        <title>Complete sequence of chromosome of Thauera sp. MZ1T.</title>
        <authorList>
            <consortium name="US DOE Joint Genome Institute"/>
            <person name="Lucas S."/>
            <person name="Copeland A."/>
            <person name="Lapidus A."/>
            <person name="Glavina del Rio T."/>
            <person name="Dalin E."/>
            <person name="Tice H."/>
            <person name="Bruce D."/>
            <person name="Goodwin L."/>
            <person name="Pitluck S."/>
            <person name="Sims D."/>
            <person name="Brettin T."/>
            <person name="Detter J.C."/>
            <person name="Han C."/>
            <person name="Larimer F."/>
            <person name="Land M."/>
            <person name="Hauser L."/>
            <person name="Kyrpides N."/>
            <person name="Mikhailova N."/>
            <person name="Sayler G.S."/>
        </authorList>
    </citation>
    <scope>NUCLEOTIDE SEQUENCE [LARGE SCALE GENOMIC DNA]</scope>
    <source>
        <strain evidence="6">MZ1T</strain>
    </source>
</reference>
<dbReference type="InterPro" id="IPR035938">
    <property type="entry name" value="Hemerythrin-like_sf"/>
</dbReference>
<dbReference type="SUPFAM" id="SSF47188">
    <property type="entry name" value="Hemerythrin-like"/>
    <property type="match status" value="1"/>
</dbReference>
<evidence type="ECO:0000256" key="1">
    <source>
        <dbReference type="ARBA" id="ARBA00010587"/>
    </source>
</evidence>
<feature type="domain" description="Hemerythrin-like" evidence="4">
    <location>
        <begin position="17"/>
        <end position="128"/>
    </location>
</feature>
<dbReference type="OrthoDB" id="5296936at2"/>
<dbReference type="Proteomes" id="UP000002186">
    <property type="component" value="Chromosome"/>
</dbReference>
<evidence type="ECO:0000259" key="4">
    <source>
        <dbReference type="Pfam" id="PF01814"/>
    </source>
</evidence>
<reference evidence="5 6" key="2">
    <citation type="journal article" date="2012" name="Stand. Genomic Sci.">
        <title>Complete genome sequence of Thauera aminoaromatica strain MZ1T.</title>
        <authorList>
            <person name="Jiang K."/>
            <person name="Sanseverino J."/>
            <person name="Chauhan A."/>
            <person name="Lucas S."/>
            <person name="Copeland A."/>
            <person name="Lapidus A."/>
            <person name="Del Rio T.G."/>
            <person name="Dalin E."/>
            <person name="Tice H."/>
            <person name="Bruce D."/>
            <person name="Goodwin L."/>
            <person name="Pitluck S."/>
            <person name="Sims D."/>
            <person name="Brettin T."/>
            <person name="Detter J.C."/>
            <person name="Han C."/>
            <person name="Chang Y.J."/>
            <person name="Larimer F."/>
            <person name="Land M."/>
            <person name="Hauser L."/>
            <person name="Kyrpides N.C."/>
            <person name="Mikhailova N."/>
            <person name="Moser S."/>
            <person name="Jegier P."/>
            <person name="Close D."/>
            <person name="Debruyn J.M."/>
            <person name="Wang Y."/>
            <person name="Layton A.C."/>
            <person name="Allen M.S."/>
            <person name="Sayler G.S."/>
        </authorList>
    </citation>
    <scope>NUCLEOTIDE SEQUENCE [LARGE SCALE GENOMIC DNA]</scope>
    <source>
        <strain evidence="5 6">MZ1T</strain>
    </source>
</reference>
<dbReference type="InterPro" id="IPR012827">
    <property type="entry name" value="Hemerythrin_metal-bd"/>
</dbReference>
<evidence type="ECO:0000313" key="5">
    <source>
        <dbReference type="EMBL" id="ACK53043.1"/>
    </source>
</evidence>
<keyword evidence="2" id="KW-0479">Metal-binding</keyword>
<dbReference type="STRING" id="85643.Tmz1t_0248"/>
<dbReference type="HOGENOM" id="CLU_086902_1_1_4"/>
<evidence type="ECO:0000313" key="6">
    <source>
        <dbReference type="Proteomes" id="UP000002186"/>
    </source>
</evidence>
<dbReference type="InterPro" id="IPR012312">
    <property type="entry name" value="Hemerythrin-like"/>
</dbReference>
<keyword evidence="6" id="KW-1185">Reference proteome</keyword>
<organism evidence="5 6">
    <name type="scientific">Thauera aminoaromatica</name>
    <dbReference type="NCBI Taxonomy" id="164330"/>
    <lineage>
        <taxon>Bacteria</taxon>
        <taxon>Pseudomonadati</taxon>
        <taxon>Pseudomonadota</taxon>
        <taxon>Betaproteobacteria</taxon>
        <taxon>Rhodocyclales</taxon>
        <taxon>Zoogloeaceae</taxon>
        <taxon>Thauera</taxon>
    </lineage>
</organism>
<dbReference type="KEGG" id="tmz:Tmz1t_0248"/>
<dbReference type="PANTHER" id="PTHR37164">
    <property type="entry name" value="BACTERIOHEMERYTHRIN"/>
    <property type="match status" value="1"/>
</dbReference>
<dbReference type="GO" id="GO:0046872">
    <property type="term" value="F:metal ion binding"/>
    <property type="evidence" value="ECO:0007669"/>
    <property type="project" value="UniProtKB-KW"/>
</dbReference>
<dbReference type="eggNOG" id="COG2703">
    <property type="taxonomic scope" value="Bacteria"/>
</dbReference>
<dbReference type="Pfam" id="PF01814">
    <property type="entry name" value="Hemerythrin"/>
    <property type="match status" value="1"/>
</dbReference>
<evidence type="ECO:0000256" key="2">
    <source>
        <dbReference type="ARBA" id="ARBA00022723"/>
    </source>
</evidence>
<dbReference type="RefSeq" id="WP_012584314.1">
    <property type="nucleotide sequence ID" value="NC_011662.2"/>
</dbReference>
<dbReference type="EMBL" id="CP001281">
    <property type="protein sequence ID" value="ACK53043.1"/>
    <property type="molecule type" value="Genomic_DNA"/>
</dbReference>
<evidence type="ECO:0000256" key="3">
    <source>
        <dbReference type="ARBA" id="ARBA00023004"/>
    </source>
</evidence>
<name>C4ZMJ9_THASP</name>
<accession>C4ZMJ9</accession>
<proteinExistence type="inferred from homology"/>
<sequence length="146" mass="16448">MSNPPVFTWSDRFLLGHRTIDDTHREFVDCVDALLRARDAEIPAALDAFARHAEAHFAQEDAWLSAADFPTGGDCHIDEHAKVMASVREVQELVAKGEVEIARELAQALMDWFPGHADYMDSALATWLVKKSHDGRPLVLRRKENL</sequence>